<keyword evidence="2" id="KW-0812">Transmembrane</keyword>
<keyword evidence="2" id="KW-1133">Transmembrane helix</keyword>
<keyword evidence="4" id="KW-1185">Reference proteome</keyword>
<feature type="compositionally biased region" description="Low complexity" evidence="1">
    <location>
        <begin position="125"/>
        <end position="138"/>
    </location>
</feature>
<feature type="region of interest" description="Disordered" evidence="1">
    <location>
        <begin position="53"/>
        <end position="138"/>
    </location>
</feature>
<accession>A0A8X8Z243</accession>
<evidence type="ECO:0000313" key="4">
    <source>
        <dbReference type="Proteomes" id="UP000298416"/>
    </source>
</evidence>
<dbReference type="Proteomes" id="UP000298416">
    <property type="component" value="Unassembled WGS sequence"/>
</dbReference>
<evidence type="ECO:0000256" key="2">
    <source>
        <dbReference type="SAM" id="Phobius"/>
    </source>
</evidence>
<evidence type="ECO:0000256" key="1">
    <source>
        <dbReference type="SAM" id="MobiDB-lite"/>
    </source>
</evidence>
<reference evidence="3" key="1">
    <citation type="submission" date="2018-01" db="EMBL/GenBank/DDBJ databases">
        <authorList>
            <person name="Mao J.F."/>
        </authorList>
    </citation>
    <scope>NUCLEOTIDE SEQUENCE</scope>
    <source>
        <strain evidence="3">Huo1</strain>
        <tissue evidence="3">Leaf</tissue>
    </source>
</reference>
<sequence>MQNAPQLGDDTLMSLFIAGLQDSFKHELLTKRPVSLNEAFALAQQLAAYHKLSAPPTVQHKPQWGDRDSRQRQPPALTTAPPPRPAQMPQGRPTGTQPDQPRRNGIPEPECELFEMVSVPPDSEPPSTADTTPPLDATPSYNSSGHLVFIIAGVILPLTVIIGITAPLLLSFAYLGMG</sequence>
<dbReference type="AlphaFoldDB" id="A0A8X8Z243"/>
<evidence type="ECO:0000313" key="3">
    <source>
        <dbReference type="EMBL" id="KAG6389382.1"/>
    </source>
</evidence>
<comment type="caution">
    <text evidence="3">The sequence shown here is derived from an EMBL/GenBank/DDBJ whole genome shotgun (WGS) entry which is preliminary data.</text>
</comment>
<feature type="transmembrane region" description="Helical" evidence="2">
    <location>
        <begin position="147"/>
        <end position="175"/>
    </location>
</feature>
<name>A0A8X8Z243_SALSN</name>
<gene>
    <name evidence="3" type="ORF">SASPL_150850</name>
</gene>
<keyword evidence="2" id="KW-0472">Membrane</keyword>
<proteinExistence type="predicted"/>
<dbReference type="EMBL" id="PNBA02000020">
    <property type="protein sequence ID" value="KAG6389382.1"/>
    <property type="molecule type" value="Genomic_DNA"/>
</dbReference>
<reference evidence="3" key="2">
    <citation type="submission" date="2020-08" db="EMBL/GenBank/DDBJ databases">
        <title>Plant Genome Project.</title>
        <authorList>
            <person name="Zhang R.-G."/>
        </authorList>
    </citation>
    <scope>NUCLEOTIDE SEQUENCE</scope>
    <source>
        <strain evidence="3">Huo1</strain>
        <tissue evidence="3">Leaf</tissue>
    </source>
</reference>
<protein>
    <submittedName>
        <fullName evidence="3">Uncharacterized protein</fullName>
    </submittedName>
</protein>
<organism evidence="3">
    <name type="scientific">Salvia splendens</name>
    <name type="common">Scarlet sage</name>
    <dbReference type="NCBI Taxonomy" id="180675"/>
    <lineage>
        <taxon>Eukaryota</taxon>
        <taxon>Viridiplantae</taxon>
        <taxon>Streptophyta</taxon>
        <taxon>Embryophyta</taxon>
        <taxon>Tracheophyta</taxon>
        <taxon>Spermatophyta</taxon>
        <taxon>Magnoliopsida</taxon>
        <taxon>eudicotyledons</taxon>
        <taxon>Gunneridae</taxon>
        <taxon>Pentapetalae</taxon>
        <taxon>asterids</taxon>
        <taxon>lamiids</taxon>
        <taxon>Lamiales</taxon>
        <taxon>Lamiaceae</taxon>
        <taxon>Nepetoideae</taxon>
        <taxon>Mentheae</taxon>
        <taxon>Salviinae</taxon>
        <taxon>Salvia</taxon>
        <taxon>Salvia subgen. Calosphace</taxon>
        <taxon>core Calosphace</taxon>
    </lineage>
</organism>